<reference evidence="2" key="2">
    <citation type="journal article" date="2014" name="PLoS Genet.">
        <title>Signature gene expression reveals novel clues to the molecular mechanisms of dimorphic transition in Penicillium marneffei.</title>
        <authorList>
            <person name="Yang E."/>
            <person name="Wang G."/>
            <person name="Cai J."/>
            <person name="Woo P.C."/>
            <person name="Lau S.K."/>
            <person name="Yuen K.-Y."/>
            <person name="Chow W.-N."/>
            <person name="Lin X."/>
        </authorList>
    </citation>
    <scope>NUCLEOTIDE SEQUENCE</scope>
    <source>
        <strain evidence="2">PM1</strain>
    </source>
</reference>
<evidence type="ECO:0000313" key="2">
    <source>
        <dbReference type="EMBL" id="KFX44488.1"/>
    </source>
</evidence>
<dbReference type="GO" id="GO:0000445">
    <property type="term" value="C:THO complex part of transcription export complex"/>
    <property type="evidence" value="ECO:0007669"/>
    <property type="project" value="TreeGrafter"/>
</dbReference>
<gene>
    <name evidence="2" type="ORF">GQ26_0280770</name>
</gene>
<dbReference type="PANTHER" id="PTHR13265:SF0">
    <property type="entry name" value="HPR1"/>
    <property type="match status" value="1"/>
</dbReference>
<dbReference type="AlphaFoldDB" id="A0A093XH34"/>
<feature type="compositionally biased region" description="Basic and acidic residues" evidence="1">
    <location>
        <begin position="562"/>
        <end position="589"/>
    </location>
</feature>
<accession>A0A093XH34</accession>
<comment type="caution">
    <text evidence="2">The sequence shown here is derived from an EMBL/GenBank/DDBJ whole genome shotgun (WGS) entry which is preliminary data.</text>
</comment>
<dbReference type="PANTHER" id="PTHR13265">
    <property type="entry name" value="THO COMPLEX SUBUNIT 1"/>
    <property type="match status" value="1"/>
</dbReference>
<organism evidence="2">
    <name type="scientific">Talaromyces marneffei PM1</name>
    <dbReference type="NCBI Taxonomy" id="1077442"/>
    <lineage>
        <taxon>Eukaryota</taxon>
        <taxon>Fungi</taxon>
        <taxon>Dikarya</taxon>
        <taxon>Ascomycota</taxon>
        <taxon>Pezizomycotina</taxon>
        <taxon>Eurotiomycetes</taxon>
        <taxon>Eurotiomycetidae</taxon>
        <taxon>Eurotiales</taxon>
        <taxon>Trichocomaceae</taxon>
        <taxon>Talaromyces</taxon>
        <taxon>Talaromyces sect. Talaromyces</taxon>
    </lineage>
</organism>
<dbReference type="GO" id="GO:0006406">
    <property type="term" value="P:mRNA export from nucleus"/>
    <property type="evidence" value="ECO:0007669"/>
    <property type="project" value="TreeGrafter"/>
</dbReference>
<protein>
    <submittedName>
        <fullName evidence="2">Uncharacterized protein P25A2.03</fullName>
    </submittedName>
</protein>
<proteinExistence type="predicted"/>
<dbReference type="EMBL" id="JPOX01000028">
    <property type="protein sequence ID" value="KFX44488.1"/>
    <property type="molecule type" value="Genomic_DNA"/>
</dbReference>
<feature type="region of interest" description="Disordered" evidence="1">
    <location>
        <begin position="560"/>
        <end position="607"/>
    </location>
</feature>
<dbReference type="InterPro" id="IPR021861">
    <property type="entry name" value="THO_THOC1"/>
</dbReference>
<dbReference type="Pfam" id="PF11957">
    <property type="entry name" value="efThoc1"/>
    <property type="match status" value="2"/>
</dbReference>
<evidence type="ECO:0000256" key="1">
    <source>
        <dbReference type="SAM" id="MobiDB-lite"/>
    </source>
</evidence>
<sequence length="607" mass="68356">MLDTATDSTVAYRRLVRDLLAKAAEVKKGHDVEPPITEASLGDLVERASLKNGSIQPETTKQMNFAAVETAFREKFYELLASTSIDDPAFVNIWNLLDIVSIFSDNAQCEAGLIFWLIEELLDSQTVDGCRKVFDYLESRREINTASFPLGDKSSVNLRGEFHTENITTFDNIVKTSQEDAMETEPTEPTETTEKMAQVAQGEPINEGEATRAVKEGTPTVAEAADEKKENDPSKTVDLDALYPIFWGLQGFFSAPTRLFDSQSFASFRAGLEKTLSTFKLMNKVTDTWSTAKAPDELRRGLKRKRNGEGVDIASSFNPKYLTSRELFDLEINDIAFRRHVLVQALILLDFILSLTPQARQRLMKLVQPGKALNKTVLYQYAVSEEDAKWAAQTRDVVADYLQQGIDGKFYYRMVDTVLSRDKNWVRWKVENCPPIEKPAIKGDDYFQARGNASKVFTTKRLRAAPMGSLDLTFLTDGNSISSLEQLKEPDRYSTPAPDSFMMGIVDDEFDIDMAKDKDEKEAAERAKVSKLWRTLRLASRSKLLEFEKIEDGKKINLLFEKPTEESREVASEDSQKKADNPSETKDEQASTSLDTQTQQEDVATTT</sequence>
<feature type="compositionally biased region" description="Polar residues" evidence="1">
    <location>
        <begin position="590"/>
        <end position="607"/>
    </location>
</feature>
<reference key="1">
    <citation type="journal article" date="2014" name="PLoS Genet.">
        <title>Signature Gene Expression Reveals Novel Clues to the Molecular Mechanisms of Dimorphic Transition in Penicillium marneffei.</title>
        <authorList>
            <person name="Yang E."/>
            <person name="Wang G."/>
            <person name="Cai J."/>
            <person name="Woo P.C."/>
            <person name="Lau S.K."/>
            <person name="Yuen K.-Y."/>
            <person name="Chow W.-N."/>
            <person name="Lin X."/>
        </authorList>
    </citation>
    <scope>NUCLEOTIDE SEQUENCE [LARGE SCALE GENOMIC DNA]</scope>
    <source>
        <strain>PM1</strain>
    </source>
</reference>
<name>A0A093XH34_TALMA</name>